<reference evidence="1" key="1">
    <citation type="journal article" date="2014" name="Front. Microbiol.">
        <title>High frequency of phylogenetically diverse reductive dehalogenase-homologous genes in deep subseafloor sedimentary metagenomes.</title>
        <authorList>
            <person name="Kawai M."/>
            <person name="Futagami T."/>
            <person name="Toyoda A."/>
            <person name="Takaki Y."/>
            <person name="Nishi S."/>
            <person name="Hori S."/>
            <person name="Arai W."/>
            <person name="Tsubouchi T."/>
            <person name="Morono Y."/>
            <person name="Uchiyama I."/>
            <person name="Ito T."/>
            <person name="Fujiyama A."/>
            <person name="Inagaki F."/>
            <person name="Takami H."/>
        </authorList>
    </citation>
    <scope>NUCLEOTIDE SEQUENCE</scope>
    <source>
        <strain evidence="1">Expedition CK06-06</strain>
    </source>
</reference>
<proteinExistence type="predicted"/>
<sequence>MHYLKSVIADIDRSHSRLGKAVAFTMISAKARKALIIVSPAGMGKSTTSNVLATHHPEVIVIDAISEAGLSAKQDLFTDYGGVVVIDDLGKLGSHYRRLHTLIAMSELVYSHYQKSYMWGNPIDITNFTGSAILNVQPAILGSLIASDEWEVVLMDKTIRYYHFYRPIHPNPQ</sequence>
<feature type="non-terminal residue" evidence="1">
    <location>
        <position position="173"/>
    </location>
</feature>
<dbReference type="EMBL" id="BARV01025043">
    <property type="protein sequence ID" value="GAI40024.1"/>
    <property type="molecule type" value="Genomic_DNA"/>
</dbReference>
<gene>
    <name evidence="1" type="ORF">S06H3_40758</name>
</gene>
<accession>X1Q9T8</accession>
<evidence type="ECO:0000313" key="1">
    <source>
        <dbReference type="EMBL" id="GAI40024.1"/>
    </source>
</evidence>
<protein>
    <recommendedName>
        <fullName evidence="2">AAA+ ATPase domain-containing protein</fullName>
    </recommendedName>
</protein>
<comment type="caution">
    <text evidence="1">The sequence shown here is derived from an EMBL/GenBank/DDBJ whole genome shotgun (WGS) entry which is preliminary data.</text>
</comment>
<evidence type="ECO:0008006" key="2">
    <source>
        <dbReference type="Google" id="ProtNLM"/>
    </source>
</evidence>
<organism evidence="1">
    <name type="scientific">marine sediment metagenome</name>
    <dbReference type="NCBI Taxonomy" id="412755"/>
    <lineage>
        <taxon>unclassified sequences</taxon>
        <taxon>metagenomes</taxon>
        <taxon>ecological metagenomes</taxon>
    </lineage>
</organism>
<dbReference type="AlphaFoldDB" id="X1Q9T8"/>
<dbReference type="InterPro" id="IPR027417">
    <property type="entry name" value="P-loop_NTPase"/>
</dbReference>
<dbReference type="SUPFAM" id="SSF52540">
    <property type="entry name" value="P-loop containing nucleoside triphosphate hydrolases"/>
    <property type="match status" value="1"/>
</dbReference>
<name>X1Q9T8_9ZZZZ</name>